<evidence type="ECO:0000256" key="2">
    <source>
        <dbReference type="PROSITE-ProRule" id="PRU00252"/>
    </source>
</evidence>
<sequence length="337" mass="36992">MSASSARLTRCLRISVPASPSSSLGAERSSKLWFSTESFGGENKEEGKNEAEEEYADLLGYKSETESKPQGVNPGKGWEFRGVHRAIICGKVGQPPVQKLLRNGRNITIFTVGTGGMFDQRVIPEKGLPKPAQWHRIAVHNEALGAYAVQKIVKNSSVYVEGDIETRVYNDNINGEVKYIAEICVRRDVNVLAGAGEAKAATLSKKPSPAAMDTTCARDNSPQQNSPKATSRSVCNVDDSYCLISCLVVQSARAALQSYKEGEVSIATFKVGTLFHEDVGIRTIFVKVVKGNEVCGGVSYFLTFEAIVDSWRDNWEEHSDYVYDVLTVRPAKHYPMK</sequence>
<evidence type="ECO:0000256" key="3">
    <source>
        <dbReference type="SAM" id="MobiDB-lite"/>
    </source>
</evidence>
<dbReference type="InterPro" id="IPR011344">
    <property type="entry name" value="ssDNA-bd"/>
</dbReference>
<dbReference type="PANTHER" id="PTHR10302">
    <property type="entry name" value="SINGLE-STRANDED DNA-BINDING PROTEIN"/>
    <property type="match status" value="1"/>
</dbReference>
<name>W9S301_9ROSA</name>
<dbReference type="AlphaFoldDB" id="W9S301"/>
<proteinExistence type="predicted"/>
<dbReference type="PANTHER" id="PTHR10302:SF13">
    <property type="entry name" value="SINGLE-STRANDED DNA-BINDING PROTEIN, MITOCHONDRIAL"/>
    <property type="match status" value="1"/>
</dbReference>
<keyword evidence="5" id="KW-1185">Reference proteome</keyword>
<dbReference type="STRING" id="981085.W9S301"/>
<dbReference type="NCBIfam" id="TIGR00621">
    <property type="entry name" value="ssb"/>
    <property type="match status" value="1"/>
</dbReference>
<dbReference type="Pfam" id="PF00436">
    <property type="entry name" value="SSB"/>
    <property type="match status" value="1"/>
</dbReference>
<evidence type="ECO:0000313" key="4">
    <source>
        <dbReference type="EMBL" id="EXC11332.1"/>
    </source>
</evidence>
<dbReference type="GO" id="GO:0003697">
    <property type="term" value="F:single-stranded DNA binding"/>
    <property type="evidence" value="ECO:0007669"/>
    <property type="project" value="InterPro"/>
</dbReference>
<gene>
    <name evidence="4" type="ORF">L484_006897</name>
</gene>
<evidence type="ECO:0000313" key="5">
    <source>
        <dbReference type="Proteomes" id="UP000030645"/>
    </source>
</evidence>
<accession>W9S301</accession>
<dbReference type="SUPFAM" id="SSF50249">
    <property type="entry name" value="Nucleic acid-binding proteins"/>
    <property type="match status" value="1"/>
</dbReference>
<feature type="region of interest" description="Disordered" evidence="3">
    <location>
        <begin position="204"/>
        <end position="233"/>
    </location>
</feature>
<dbReference type="InterPro" id="IPR000424">
    <property type="entry name" value="Primosome_PriB/ssb"/>
</dbReference>
<keyword evidence="1 2" id="KW-0238">DNA-binding</keyword>
<protein>
    <submittedName>
        <fullName evidence="4">Single-stranded DNA-binding protein</fullName>
    </submittedName>
</protein>
<dbReference type="EMBL" id="KE345683">
    <property type="protein sequence ID" value="EXC11332.1"/>
    <property type="molecule type" value="Genomic_DNA"/>
</dbReference>
<reference evidence="5" key="1">
    <citation type="submission" date="2013-01" db="EMBL/GenBank/DDBJ databases">
        <title>Draft Genome Sequence of a Mulberry Tree, Morus notabilis C.K. Schneid.</title>
        <authorList>
            <person name="He N."/>
            <person name="Zhao S."/>
        </authorList>
    </citation>
    <scope>NUCLEOTIDE SEQUENCE</scope>
</reference>
<dbReference type="Proteomes" id="UP000030645">
    <property type="component" value="Unassembled WGS sequence"/>
</dbReference>
<dbReference type="InterPro" id="IPR012340">
    <property type="entry name" value="NA-bd_OB-fold"/>
</dbReference>
<dbReference type="GO" id="GO:0042645">
    <property type="term" value="C:mitochondrial nucleoid"/>
    <property type="evidence" value="ECO:0007669"/>
    <property type="project" value="TreeGrafter"/>
</dbReference>
<dbReference type="PROSITE" id="PS50935">
    <property type="entry name" value="SSB"/>
    <property type="match status" value="1"/>
</dbReference>
<organism evidence="4 5">
    <name type="scientific">Morus notabilis</name>
    <dbReference type="NCBI Taxonomy" id="981085"/>
    <lineage>
        <taxon>Eukaryota</taxon>
        <taxon>Viridiplantae</taxon>
        <taxon>Streptophyta</taxon>
        <taxon>Embryophyta</taxon>
        <taxon>Tracheophyta</taxon>
        <taxon>Spermatophyta</taxon>
        <taxon>Magnoliopsida</taxon>
        <taxon>eudicotyledons</taxon>
        <taxon>Gunneridae</taxon>
        <taxon>Pentapetalae</taxon>
        <taxon>rosids</taxon>
        <taxon>fabids</taxon>
        <taxon>Rosales</taxon>
        <taxon>Moraceae</taxon>
        <taxon>Moreae</taxon>
        <taxon>Morus</taxon>
    </lineage>
</organism>
<dbReference type="Gene3D" id="2.40.50.140">
    <property type="entry name" value="Nucleic acid-binding proteins"/>
    <property type="match status" value="1"/>
</dbReference>
<dbReference type="GO" id="GO:0006264">
    <property type="term" value="P:mitochondrial DNA replication"/>
    <property type="evidence" value="ECO:0007669"/>
    <property type="project" value="TreeGrafter"/>
</dbReference>
<evidence type="ECO:0000256" key="1">
    <source>
        <dbReference type="ARBA" id="ARBA00023125"/>
    </source>
</evidence>
<feature type="compositionally biased region" description="Polar residues" evidence="3">
    <location>
        <begin position="217"/>
        <end position="233"/>
    </location>
</feature>
<dbReference type="eggNOG" id="KOG1653">
    <property type="taxonomic scope" value="Eukaryota"/>
</dbReference>